<comment type="caution">
    <text evidence="1">The sequence shown here is derived from an EMBL/GenBank/DDBJ whole genome shotgun (WGS) entry which is preliminary data.</text>
</comment>
<reference evidence="1 2" key="1">
    <citation type="submission" date="2019-05" db="EMBL/GenBank/DDBJ databases">
        <title>Another draft genome of Portunus trituberculatus and its Hox gene families provides insights of decapod evolution.</title>
        <authorList>
            <person name="Jeong J.-H."/>
            <person name="Song I."/>
            <person name="Kim S."/>
            <person name="Choi T."/>
            <person name="Kim D."/>
            <person name="Ryu S."/>
            <person name="Kim W."/>
        </authorList>
    </citation>
    <scope>NUCLEOTIDE SEQUENCE [LARGE SCALE GENOMIC DNA]</scope>
    <source>
        <tissue evidence="1">Muscle</tissue>
    </source>
</reference>
<organism evidence="1 2">
    <name type="scientific">Portunus trituberculatus</name>
    <name type="common">Swimming crab</name>
    <name type="synonym">Neptunus trituberculatus</name>
    <dbReference type="NCBI Taxonomy" id="210409"/>
    <lineage>
        <taxon>Eukaryota</taxon>
        <taxon>Metazoa</taxon>
        <taxon>Ecdysozoa</taxon>
        <taxon>Arthropoda</taxon>
        <taxon>Crustacea</taxon>
        <taxon>Multicrustacea</taxon>
        <taxon>Malacostraca</taxon>
        <taxon>Eumalacostraca</taxon>
        <taxon>Eucarida</taxon>
        <taxon>Decapoda</taxon>
        <taxon>Pleocyemata</taxon>
        <taxon>Brachyura</taxon>
        <taxon>Eubrachyura</taxon>
        <taxon>Portunoidea</taxon>
        <taxon>Portunidae</taxon>
        <taxon>Portuninae</taxon>
        <taxon>Portunus</taxon>
    </lineage>
</organism>
<evidence type="ECO:0000313" key="1">
    <source>
        <dbReference type="EMBL" id="MPC71674.1"/>
    </source>
</evidence>
<accession>A0A5B7HT93</accession>
<proteinExistence type="predicted"/>
<name>A0A5B7HT93_PORTR</name>
<gene>
    <name evidence="1" type="ORF">E2C01_065959</name>
</gene>
<protein>
    <submittedName>
        <fullName evidence="1">Uncharacterized protein</fullName>
    </submittedName>
</protein>
<dbReference type="EMBL" id="VSRR010033357">
    <property type="protein sequence ID" value="MPC71674.1"/>
    <property type="molecule type" value="Genomic_DNA"/>
</dbReference>
<dbReference type="Proteomes" id="UP000324222">
    <property type="component" value="Unassembled WGS sequence"/>
</dbReference>
<sequence length="32" mass="3542">MTDGPWAFPAALHCSGDIEGRNWRRCLAPLLS</sequence>
<dbReference type="AlphaFoldDB" id="A0A5B7HT93"/>
<keyword evidence="2" id="KW-1185">Reference proteome</keyword>
<evidence type="ECO:0000313" key="2">
    <source>
        <dbReference type="Proteomes" id="UP000324222"/>
    </source>
</evidence>